<dbReference type="GO" id="GO:0005923">
    <property type="term" value="C:bicellular tight junction"/>
    <property type="evidence" value="ECO:0007669"/>
    <property type="project" value="TreeGrafter"/>
</dbReference>
<evidence type="ECO:0000256" key="1">
    <source>
        <dbReference type="ARBA" id="ARBA00023054"/>
    </source>
</evidence>
<evidence type="ECO:0000256" key="2">
    <source>
        <dbReference type="SAM" id="Coils"/>
    </source>
</evidence>
<proteinExistence type="predicted"/>
<feature type="region of interest" description="Disordered" evidence="3">
    <location>
        <begin position="753"/>
        <end position="775"/>
    </location>
</feature>
<dbReference type="PANTHER" id="PTHR46349">
    <property type="entry name" value="CINGULIN-LIKE PROTEIN 1-RELATED"/>
    <property type="match status" value="1"/>
</dbReference>
<feature type="compositionally biased region" description="Basic and acidic residues" evidence="3">
    <location>
        <begin position="753"/>
        <end position="767"/>
    </location>
</feature>
<feature type="compositionally biased region" description="Basic and acidic residues" evidence="3">
    <location>
        <begin position="212"/>
        <end position="223"/>
    </location>
</feature>
<protein>
    <submittedName>
        <fullName evidence="6">Cingulin</fullName>
    </submittedName>
</protein>
<feature type="compositionally biased region" description="Polar residues" evidence="3">
    <location>
        <begin position="300"/>
        <end position="314"/>
    </location>
</feature>
<feature type="region of interest" description="Disordered" evidence="3">
    <location>
        <begin position="65"/>
        <end position="86"/>
    </location>
</feature>
<feature type="coiled-coil region" evidence="2">
    <location>
        <begin position="569"/>
        <end position="656"/>
    </location>
</feature>
<feature type="region of interest" description="Disordered" evidence="3">
    <location>
        <begin position="1183"/>
        <end position="1209"/>
    </location>
</feature>
<feature type="region of interest" description="Disordered" evidence="3">
    <location>
        <begin position="112"/>
        <end position="144"/>
    </location>
</feature>
<evidence type="ECO:0000313" key="5">
    <source>
        <dbReference type="Proteomes" id="UP000504611"/>
    </source>
</evidence>
<dbReference type="RefSeq" id="XP_010769121.1">
    <property type="nucleotide sequence ID" value="XM_010770819.1"/>
</dbReference>
<evidence type="ECO:0000259" key="4">
    <source>
        <dbReference type="Pfam" id="PF01576"/>
    </source>
</evidence>
<feature type="region of interest" description="Disordered" evidence="3">
    <location>
        <begin position="168"/>
        <end position="398"/>
    </location>
</feature>
<dbReference type="CTD" id="100005752"/>
<dbReference type="GO" id="GO:0016459">
    <property type="term" value="C:myosin complex"/>
    <property type="evidence" value="ECO:0007669"/>
    <property type="project" value="InterPro"/>
</dbReference>
<accession>A0A6I9N480</accession>
<evidence type="ECO:0000313" key="6">
    <source>
        <dbReference type="RefSeq" id="XP_010769121.1"/>
    </source>
</evidence>
<dbReference type="AlphaFoldDB" id="A0A6I9N480"/>
<sequence>MFWQQYRAAAVNTEAGGTTFRGYRIICTGCLQRNQEISMSSPSTDRKPLVDYGVQIRFIKDLHDTGGGFPDKSKVNGSTATPPSSKYGVAVRVQGISGQPYVVLKDGQKGDSYGVQLNTPTSSSGPPSPCNSLPKINKEPAGLTNPYRTAVSTARSPVVSPVQDEVGEIFGSPHKRPPGDGQAGTQGEEEGGAGRQGERSKPEFQLKAAASDAKEKTRDRTDEEYNEAGLKRVKLNGVTPKGVPKPVSGYTGSLGRYSGKRQSNESSSELFPEPPAATNEEPIPAIDTNSLAPINKLISKFNSGTPSSAPQTRGRSGARQRLRFDERRRSRSLDARQDVQAEVPSPSSPTFNPYAIPLSTSSYSLASSAPASSSLGSSTASKGKTLDAPKTSFKSPGTVVAKNTYPALAKKPEISQRSQIKEVTNGEEAQVKQVIYNILKEGTSESEGSLKRKVNLVYDTTGSFKEGGSDGSYNKEQLKRCKNELQQVHNELAKERMAREGAESRVRLQEDQLAELQEDLRRVSENSPHSDALQTDVMSLQADLSEANMLRRRQEEILHQRERELTALKGALKEEVECHDTEMEALREQYSQDMDNLRTTMEQVTQSQEQIEEERERVNTSMFTLEQELDNCRDQEEQWKNQLDASTRDLQTTREESGMPISSRMLLKSQLEKDEFEGELKAHRDSLKKQMPASDDNLAEELRRCHDDLKRARTDLDKQKSELDAKREALEALKKASGDKEAELLSELRKLKEQSQKDKAELEKAKESSVGSSGKTVVDYGTNLELQETNTRLRERLARMTRLHSSAPRSPETEEAVDALEDENRSLKTQLEEARRGVTRLGKERDELTRRVEDRDMEREALRRGKTDLEEQKRLLDRALEKISKEMEIMMGDSRQSVAALQSQLEDYRERTRKDLMEAQRNCKDRLAELQRAQSSLKAQQEEISRLKKDLLVCSEERDSAQLERDLLNNRLKHVESDVESEKSTHTDRTREIRGLEDKIKSMEIELDEERTSVELLNDRITRSRDQVDQLRSELMQERSARNDLEMDKSTLERQLKELKSRVADMEGQTRPSPGLSLLENKIQELEERLRSEEREKASIQASQRRMERKLKELNAILDQERSQHVEQRDQLSLRVKALKRQVDESEGEVERLEGVRRKVLRDLEEQQELQEAMRAKVSALETELKRKSQKTHRTALGSSTLSSEDEDGFYDTNITSLLNESNLQTSNC</sequence>
<dbReference type="Proteomes" id="UP000504611">
    <property type="component" value="Unplaced"/>
</dbReference>
<feature type="compositionally biased region" description="Low complexity" evidence="3">
    <location>
        <begin position="357"/>
        <end position="381"/>
    </location>
</feature>
<evidence type="ECO:0000256" key="3">
    <source>
        <dbReference type="SAM" id="MobiDB-lite"/>
    </source>
</evidence>
<gene>
    <name evidence="6" type="primary">cgnb</name>
</gene>
<dbReference type="InterPro" id="IPR002928">
    <property type="entry name" value="Myosin_tail"/>
</dbReference>
<dbReference type="Gene3D" id="1.20.5.340">
    <property type="match status" value="1"/>
</dbReference>
<dbReference type="GO" id="GO:0008017">
    <property type="term" value="F:microtubule binding"/>
    <property type="evidence" value="ECO:0007669"/>
    <property type="project" value="TreeGrafter"/>
</dbReference>
<keyword evidence="1 2" id="KW-0175">Coiled coil</keyword>
<keyword evidence="5" id="KW-1185">Reference proteome</keyword>
<feature type="compositionally biased region" description="Basic and acidic residues" evidence="3">
    <location>
        <begin position="322"/>
        <end position="339"/>
    </location>
</feature>
<feature type="compositionally biased region" description="Polar residues" evidence="3">
    <location>
        <begin position="260"/>
        <end position="269"/>
    </location>
</feature>
<dbReference type="KEGG" id="ncc:104945185"/>
<dbReference type="GO" id="GO:0000226">
    <property type="term" value="P:microtubule cytoskeleton organization"/>
    <property type="evidence" value="ECO:0007669"/>
    <property type="project" value="TreeGrafter"/>
</dbReference>
<dbReference type="Pfam" id="PF01576">
    <property type="entry name" value="Myosin_tail_1"/>
    <property type="match status" value="1"/>
</dbReference>
<organism evidence="5 6">
    <name type="scientific">Notothenia coriiceps</name>
    <name type="common">black rockcod</name>
    <dbReference type="NCBI Taxonomy" id="8208"/>
    <lineage>
        <taxon>Eukaryota</taxon>
        <taxon>Metazoa</taxon>
        <taxon>Chordata</taxon>
        <taxon>Craniata</taxon>
        <taxon>Vertebrata</taxon>
        <taxon>Euteleostomi</taxon>
        <taxon>Actinopterygii</taxon>
        <taxon>Neopterygii</taxon>
        <taxon>Teleostei</taxon>
        <taxon>Neoteleostei</taxon>
        <taxon>Acanthomorphata</taxon>
        <taxon>Eupercaria</taxon>
        <taxon>Perciformes</taxon>
        <taxon>Notothenioidei</taxon>
        <taxon>Nototheniidae</taxon>
        <taxon>Notothenia</taxon>
    </lineage>
</organism>
<feature type="coiled-coil region" evidence="2">
    <location>
        <begin position="475"/>
        <end position="526"/>
    </location>
</feature>
<dbReference type="OrthoDB" id="6108017at2759"/>
<feature type="compositionally biased region" description="Low complexity" evidence="3">
    <location>
        <begin position="117"/>
        <end position="134"/>
    </location>
</feature>
<reference evidence="6" key="1">
    <citation type="submission" date="2025-08" db="UniProtKB">
        <authorList>
            <consortium name="RefSeq"/>
        </authorList>
    </citation>
    <scope>IDENTIFICATION</scope>
    <source>
        <tissue evidence="6">Muscle</tissue>
    </source>
</reference>
<feature type="compositionally biased region" description="Polar residues" evidence="3">
    <location>
        <begin position="75"/>
        <end position="84"/>
    </location>
</feature>
<name>A0A6I9N480_9TELE</name>
<dbReference type="PANTHER" id="PTHR46349:SF5">
    <property type="entry name" value="CINGULIN"/>
    <property type="match status" value="1"/>
</dbReference>
<feature type="domain" description="Myosin tail" evidence="4">
    <location>
        <begin position="749"/>
        <end position="1184"/>
    </location>
</feature>